<reference evidence="3" key="1">
    <citation type="submission" date="2022-10" db="EMBL/GenBank/DDBJ databases">
        <title>Luteolibacter sp. GHJ8, whole genome shotgun sequencing project.</title>
        <authorList>
            <person name="Zhao G."/>
            <person name="Shen L."/>
        </authorList>
    </citation>
    <scope>NUCLEOTIDE SEQUENCE</scope>
    <source>
        <strain evidence="3">GHJ8</strain>
    </source>
</reference>
<sequence>MSFDPPPLPPGYGEDGPFNPPEGEEPDLEVDSPLVQKASEPELIPPRRSWLPARLVWIFLAAACLGLYLGPLSVELSFQDDRGRIPREFVATLRRGDAEKKVIVDDGDLRVLRWRWTHLEITDLSYIGETHEIQGKHMTIAIERNTSRKLKDAARGSSSIPQRGDPDPRHDR</sequence>
<evidence type="ECO:0000313" key="4">
    <source>
        <dbReference type="Proteomes" id="UP001165653"/>
    </source>
</evidence>
<feature type="region of interest" description="Disordered" evidence="1">
    <location>
        <begin position="148"/>
        <end position="172"/>
    </location>
</feature>
<name>A0ABT3G3E0_9BACT</name>
<keyword evidence="4" id="KW-1185">Reference proteome</keyword>
<organism evidence="3 4">
    <name type="scientific">Luteolibacter rhizosphaerae</name>
    <dbReference type="NCBI Taxonomy" id="2989719"/>
    <lineage>
        <taxon>Bacteria</taxon>
        <taxon>Pseudomonadati</taxon>
        <taxon>Verrucomicrobiota</taxon>
        <taxon>Verrucomicrobiia</taxon>
        <taxon>Verrucomicrobiales</taxon>
        <taxon>Verrucomicrobiaceae</taxon>
        <taxon>Luteolibacter</taxon>
    </lineage>
</organism>
<feature type="region of interest" description="Disordered" evidence="1">
    <location>
        <begin position="1"/>
        <end position="33"/>
    </location>
</feature>
<accession>A0ABT3G3E0</accession>
<dbReference type="RefSeq" id="WP_264513877.1">
    <property type="nucleotide sequence ID" value="NZ_JAPDDR010000006.1"/>
</dbReference>
<keyword evidence="2" id="KW-0472">Membrane</keyword>
<dbReference type="EMBL" id="JAPDDR010000006">
    <property type="protein sequence ID" value="MCW1914351.1"/>
    <property type="molecule type" value="Genomic_DNA"/>
</dbReference>
<evidence type="ECO:0000256" key="1">
    <source>
        <dbReference type="SAM" id="MobiDB-lite"/>
    </source>
</evidence>
<gene>
    <name evidence="3" type="ORF">OJ996_12245</name>
</gene>
<dbReference type="Proteomes" id="UP001165653">
    <property type="component" value="Unassembled WGS sequence"/>
</dbReference>
<evidence type="ECO:0000313" key="3">
    <source>
        <dbReference type="EMBL" id="MCW1914351.1"/>
    </source>
</evidence>
<keyword evidence="2" id="KW-1133">Transmembrane helix</keyword>
<proteinExistence type="predicted"/>
<keyword evidence="2" id="KW-0812">Transmembrane</keyword>
<feature type="transmembrane region" description="Helical" evidence="2">
    <location>
        <begin position="55"/>
        <end position="78"/>
    </location>
</feature>
<feature type="compositionally biased region" description="Pro residues" evidence="1">
    <location>
        <begin position="1"/>
        <end position="10"/>
    </location>
</feature>
<comment type="caution">
    <text evidence="3">The sequence shown here is derived from an EMBL/GenBank/DDBJ whole genome shotgun (WGS) entry which is preliminary data.</text>
</comment>
<evidence type="ECO:0000256" key="2">
    <source>
        <dbReference type="SAM" id="Phobius"/>
    </source>
</evidence>
<protein>
    <submittedName>
        <fullName evidence="3">Uncharacterized protein</fullName>
    </submittedName>
</protein>